<dbReference type="EMBL" id="GBXM01009013">
    <property type="protein sequence ID" value="JAH99564.1"/>
    <property type="molecule type" value="Transcribed_RNA"/>
</dbReference>
<accession>A0A0E9XAB6</accession>
<organism evidence="1">
    <name type="scientific">Anguilla anguilla</name>
    <name type="common">European freshwater eel</name>
    <name type="synonym">Muraena anguilla</name>
    <dbReference type="NCBI Taxonomy" id="7936"/>
    <lineage>
        <taxon>Eukaryota</taxon>
        <taxon>Metazoa</taxon>
        <taxon>Chordata</taxon>
        <taxon>Craniata</taxon>
        <taxon>Vertebrata</taxon>
        <taxon>Euteleostomi</taxon>
        <taxon>Actinopterygii</taxon>
        <taxon>Neopterygii</taxon>
        <taxon>Teleostei</taxon>
        <taxon>Anguilliformes</taxon>
        <taxon>Anguillidae</taxon>
        <taxon>Anguilla</taxon>
    </lineage>
</organism>
<proteinExistence type="predicted"/>
<reference evidence="1" key="2">
    <citation type="journal article" date="2015" name="Fish Shellfish Immunol.">
        <title>Early steps in the European eel (Anguilla anguilla)-Vibrio vulnificus interaction in the gills: Role of the RtxA13 toxin.</title>
        <authorList>
            <person name="Callol A."/>
            <person name="Pajuelo D."/>
            <person name="Ebbesson L."/>
            <person name="Teles M."/>
            <person name="MacKenzie S."/>
            <person name="Amaro C."/>
        </authorList>
    </citation>
    <scope>NUCLEOTIDE SEQUENCE</scope>
</reference>
<dbReference type="AlphaFoldDB" id="A0A0E9XAB6"/>
<reference evidence="1" key="1">
    <citation type="submission" date="2014-11" db="EMBL/GenBank/DDBJ databases">
        <authorList>
            <person name="Amaro Gonzalez C."/>
        </authorList>
    </citation>
    <scope>NUCLEOTIDE SEQUENCE</scope>
</reference>
<sequence length="21" mass="2594">MRIQNNFLRRLHQSHWTGVSL</sequence>
<evidence type="ECO:0000313" key="1">
    <source>
        <dbReference type="EMBL" id="JAH99564.1"/>
    </source>
</evidence>
<name>A0A0E9XAB6_ANGAN</name>
<protein>
    <submittedName>
        <fullName evidence="1">Uncharacterized protein</fullName>
    </submittedName>
</protein>